<evidence type="ECO:0000259" key="12">
    <source>
        <dbReference type="SMART" id="SM01217"/>
    </source>
</evidence>
<dbReference type="SUPFAM" id="SSF52279">
    <property type="entry name" value="Beta-D-glucan exohydrolase, C-terminal domain"/>
    <property type="match status" value="1"/>
</dbReference>
<dbReference type="PROSITE" id="PS51257">
    <property type="entry name" value="PROKAR_LIPOPROTEIN"/>
    <property type="match status" value="1"/>
</dbReference>
<keyword evidence="5 10" id="KW-0378">Hydrolase</keyword>
<dbReference type="InterPro" id="IPR026891">
    <property type="entry name" value="Fn3-like"/>
</dbReference>
<gene>
    <name evidence="13" type="ORF">Sste5346_002024</name>
</gene>
<comment type="catalytic activity">
    <reaction evidence="1 10">
        <text>Hydrolysis of terminal, non-reducing beta-D-glucosyl residues with release of beta-D-glucose.</text>
        <dbReference type="EC" id="3.2.1.21"/>
    </reaction>
</comment>
<evidence type="ECO:0000256" key="1">
    <source>
        <dbReference type="ARBA" id="ARBA00000448"/>
    </source>
</evidence>
<evidence type="ECO:0000256" key="5">
    <source>
        <dbReference type="ARBA" id="ARBA00022801"/>
    </source>
</evidence>
<evidence type="ECO:0000256" key="8">
    <source>
        <dbReference type="ARBA" id="ARBA00023295"/>
    </source>
</evidence>
<feature type="signal peptide" evidence="11">
    <location>
        <begin position="1"/>
        <end position="24"/>
    </location>
</feature>
<dbReference type="Pfam" id="PF01915">
    <property type="entry name" value="Glyco_hydro_3_C"/>
    <property type="match status" value="1"/>
</dbReference>
<dbReference type="Proteomes" id="UP001583186">
    <property type="component" value="Unassembled WGS sequence"/>
</dbReference>
<proteinExistence type="inferred from homology"/>
<keyword evidence="14" id="KW-1185">Reference proteome</keyword>
<comment type="similarity">
    <text evidence="3 10">Belongs to the glycosyl hydrolase 3 family.</text>
</comment>
<evidence type="ECO:0000256" key="2">
    <source>
        <dbReference type="ARBA" id="ARBA00004987"/>
    </source>
</evidence>
<evidence type="ECO:0000256" key="7">
    <source>
        <dbReference type="ARBA" id="ARBA00023277"/>
    </source>
</evidence>
<keyword evidence="6" id="KW-0325">Glycoprotein</keyword>
<comment type="caution">
    <text evidence="13">The sequence shown here is derived from an EMBL/GenBank/DDBJ whole genome shotgun (WGS) entry which is preliminary data.</text>
</comment>
<dbReference type="Gene3D" id="3.20.20.300">
    <property type="entry name" value="Glycoside hydrolase, family 3, N-terminal domain"/>
    <property type="match status" value="1"/>
</dbReference>
<keyword evidence="8 10" id="KW-0326">Glycosidase</keyword>
<dbReference type="PROSITE" id="PS00775">
    <property type="entry name" value="GLYCOSYL_HYDROL_F3"/>
    <property type="match status" value="1"/>
</dbReference>
<comment type="pathway">
    <text evidence="2 10">Glycan metabolism; cellulose degradation.</text>
</comment>
<dbReference type="EC" id="3.2.1.21" evidence="4 10"/>
<dbReference type="InterPro" id="IPR019800">
    <property type="entry name" value="Glyco_hydro_3_AS"/>
</dbReference>
<keyword evidence="9 10" id="KW-0624">Polysaccharide degradation</keyword>
<dbReference type="InterPro" id="IPR050288">
    <property type="entry name" value="Cellulose_deg_GH3"/>
</dbReference>
<dbReference type="PRINTS" id="PR00133">
    <property type="entry name" value="GLHYDRLASE3"/>
</dbReference>
<sequence length="776" mass="82498">MVPRPLSFQNLAVTLACLAPCVSAAAAVECLQAEPDAAPGSFYKNTSYCPAARAENLLPLLTWQEKVGQMGGLRQLLQANLTYNATNADIILQTQSGTLSYGSQLNPATDVLAYANEARMQHMNVSLVPLITVTDSVNGIYVTGGTLFPATLSLAATFNVPYYANVVAAIRDENVALGTRWVLSPELDIPKDPRYGRVGETYGEDPFLVTAFGKQYVRTMQARDANGYIHVGCTIKHYVYGNPTDGINTASQYGGINHLYNDQLMPFIEIIRDTDPLSIMISYATIDNVPMSVNTYMLQNVLRDKLGFRGLVMSDAGAIVNLHTQSHVASSPAEAALRAVRAGMQNELSPGQPAAFPNLVNYVNESDVAQLVNEAALRMLEIKFATGTFDEPLPTQENLAKTLRAAEHLVVNRNVSREAIVLLTNNNNTLPLSQSSQKKVAVLGPFANIINAGTYAPQVSTNRSFGHSLVQALQAQFGASNVLYEPGVDFVDTTNDTGIASAVAAAREAGLAIVSLGSLAVYGQDPLAAKRTDGEFAAHADLGFPGLQQDLLDAVLAAGVPTVLVVNGGQAFSLSNNTIDGCGAILHAFLGGEYSADAVVEILVGTVNPSGKLPVSMPAATGATPAVYNYLASDAVAEYSFPSRPRAVPMPFGYGLSYTAFAYSEATLVSSLTTTGEPAVNVSVTVSNTGGMDGKEVVQVYLHQEYSLIELPVKRLVAVDKVDIAAGAQQTVTFTLPVASLGYYLNGEWIRETANYTFMVGSSSRDVDLTSLSMVL</sequence>
<dbReference type="InterPro" id="IPR013783">
    <property type="entry name" value="Ig-like_fold"/>
</dbReference>
<dbReference type="InterPro" id="IPR017853">
    <property type="entry name" value="GH"/>
</dbReference>
<name>A0ABR3ZJR6_9PEZI</name>
<feature type="domain" description="Fibronectin type III-like" evidence="12">
    <location>
        <begin position="696"/>
        <end position="764"/>
    </location>
</feature>
<dbReference type="InterPro" id="IPR001764">
    <property type="entry name" value="Glyco_hydro_3_N"/>
</dbReference>
<evidence type="ECO:0000256" key="3">
    <source>
        <dbReference type="ARBA" id="ARBA00005336"/>
    </source>
</evidence>
<evidence type="ECO:0000256" key="6">
    <source>
        <dbReference type="ARBA" id="ARBA00023180"/>
    </source>
</evidence>
<dbReference type="PANTHER" id="PTHR42715:SF10">
    <property type="entry name" value="BETA-GLUCOSIDASE"/>
    <property type="match status" value="1"/>
</dbReference>
<evidence type="ECO:0000256" key="10">
    <source>
        <dbReference type="RuleBase" id="RU361161"/>
    </source>
</evidence>
<dbReference type="EMBL" id="JAWCUI010000008">
    <property type="protein sequence ID" value="KAL1900963.1"/>
    <property type="molecule type" value="Genomic_DNA"/>
</dbReference>
<keyword evidence="7 10" id="KW-0119">Carbohydrate metabolism</keyword>
<keyword evidence="11" id="KW-0732">Signal</keyword>
<dbReference type="SMART" id="SM01217">
    <property type="entry name" value="Fn3_like"/>
    <property type="match status" value="1"/>
</dbReference>
<evidence type="ECO:0000313" key="13">
    <source>
        <dbReference type="EMBL" id="KAL1900963.1"/>
    </source>
</evidence>
<dbReference type="Gene3D" id="2.60.40.10">
    <property type="entry name" value="Immunoglobulins"/>
    <property type="match status" value="1"/>
</dbReference>
<dbReference type="InterPro" id="IPR036881">
    <property type="entry name" value="Glyco_hydro_3_C_sf"/>
</dbReference>
<dbReference type="InterPro" id="IPR036962">
    <property type="entry name" value="Glyco_hydro_3_N_sf"/>
</dbReference>
<dbReference type="Pfam" id="PF00933">
    <property type="entry name" value="Glyco_hydro_3"/>
    <property type="match status" value="1"/>
</dbReference>
<dbReference type="SUPFAM" id="SSF51445">
    <property type="entry name" value="(Trans)glycosidases"/>
    <property type="match status" value="1"/>
</dbReference>
<organism evidence="13 14">
    <name type="scientific">Sporothrix stenoceras</name>
    <dbReference type="NCBI Taxonomy" id="5173"/>
    <lineage>
        <taxon>Eukaryota</taxon>
        <taxon>Fungi</taxon>
        <taxon>Dikarya</taxon>
        <taxon>Ascomycota</taxon>
        <taxon>Pezizomycotina</taxon>
        <taxon>Sordariomycetes</taxon>
        <taxon>Sordariomycetidae</taxon>
        <taxon>Ophiostomatales</taxon>
        <taxon>Ophiostomataceae</taxon>
        <taxon>Sporothrix</taxon>
    </lineage>
</organism>
<evidence type="ECO:0000256" key="4">
    <source>
        <dbReference type="ARBA" id="ARBA00012744"/>
    </source>
</evidence>
<reference evidence="13 14" key="1">
    <citation type="journal article" date="2024" name="IMA Fungus">
        <title>IMA Genome - F19 : A genome assembly and annotation guide to empower mycologists, including annotated draft genome sequences of Ceratocystis pirilliformis, Diaporthe australafricana, Fusarium ophioides, Paecilomyces lecythidis, and Sporothrix stenoceras.</title>
        <authorList>
            <person name="Aylward J."/>
            <person name="Wilson A.M."/>
            <person name="Visagie C.M."/>
            <person name="Spraker J."/>
            <person name="Barnes I."/>
            <person name="Buitendag C."/>
            <person name="Ceriani C."/>
            <person name="Del Mar Angel L."/>
            <person name="du Plessis D."/>
            <person name="Fuchs T."/>
            <person name="Gasser K."/>
            <person name="Kramer D."/>
            <person name="Li W."/>
            <person name="Munsamy K."/>
            <person name="Piso A."/>
            <person name="Price J.L."/>
            <person name="Sonnekus B."/>
            <person name="Thomas C."/>
            <person name="van der Nest A."/>
            <person name="van Dijk A."/>
            <person name="van Heerden A."/>
            <person name="van Vuuren N."/>
            <person name="Yilmaz N."/>
            <person name="Duong T.A."/>
            <person name="van der Merwe N.A."/>
            <person name="Wingfield M.J."/>
            <person name="Wingfield B.D."/>
        </authorList>
    </citation>
    <scope>NUCLEOTIDE SEQUENCE [LARGE SCALE GENOMIC DNA]</scope>
    <source>
        <strain evidence="13 14">CMW 5346</strain>
    </source>
</reference>
<evidence type="ECO:0000313" key="14">
    <source>
        <dbReference type="Proteomes" id="UP001583186"/>
    </source>
</evidence>
<accession>A0ABR3ZJR6</accession>
<evidence type="ECO:0000256" key="11">
    <source>
        <dbReference type="SAM" id="SignalP"/>
    </source>
</evidence>
<dbReference type="PANTHER" id="PTHR42715">
    <property type="entry name" value="BETA-GLUCOSIDASE"/>
    <property type="match status" value="1"/>
</dbReference>
<dbReference type="InterPro" id="IPR002772">
    <property type="entry name" value="Glyco_hydro_3_C"/>
</dbReference>
<dbReference type="Gene3D" id="3.40.50.1700">
    <property type="entry name" value="Glycoside hydrolase family 3 C-terminal domain"/>
    <property type="match status" value="1"/>
</dbReference>
<feature type="chain" id="PRO_5046932987" description="beta-glucosidase" evidence="11">
    <location>
        <begin position="25"/>
        <end position="776"/>
    </location>
</feature>
<dbReference type="Pfam" id="PF14310">
    <property type="entry name" value="Fn3-like"/>
    <property type="match status" value="1"/>
</dbReference>
<evidence type="ECO:0000256" key="9">
    <source>
        <dbReference type="ARBA" id="ARBA00023326"/>
    </source>
</evidence>
<protein>
    <recommendedName>
        <fullName evidence="4 10">beta-glucosidase</fullName>
        <ecNumber evidence="4 10">3.2.1.21</ecNumber>
    </recommendedName>
</protein>